<dbReference type="EMBL" id="CP000390">
    <property type="protein sequence ID" value="ABG64163.1"/>
    <property type="molecule type" value="Genomic_DNA"/>
</dbReference>
<feature type="compositionally biased region" description="Basic and acidic residues" evidence="1">
    <location>
        <begin position="80"/>
        <end position="95"/>
    </location>
</feature>
<feature type="compositionally biased region" description="Acidic residues" evidence="1">
    <location>
        <begin position="67"/>
        <end position="79"/>
    </location>
</feature>
<feature type="region of interest" description="Disordered" evidence="1">
    <location>
        <begin position="1"/>
        <end position="95"/>
    </location>
</feature>
<gene>
    <name evidence="2" type="ordered locus">Meso_2787</name>
</gene>
<feature type="compositionally biased region" description="Basic and acidic residues" evidence="1">
    <location>
        <begin position="47"/>
        <end position="59"/>
    </location>
</feature>
<evidence type="ECO:0000256" key="1">
    <source>
        <dbReference type="SAM" id="MobiDB-lite"/>
    </source>
</evidence>
<protein>
    <submittedName>
        <fullName evidence="2">Uncharacterized protein</fullName>
    </submittedName>
</protein>
<dbReference type="eggNOG" id="ENOG502ZHG2">
    <property type="taxonomic scope" value="Bacteria"/>
</dbReference>
<dbReference type="OrthoDB" id="8100003at2"/>
<accession>Q11EL2</accession>
<name>Q11EL2_CHESB</name>
<reference evidence="2" key="1">
    <citation type="submission" date="2006-06" db="EMBL/GenBank/DDBJ databases">
        <title>Complete sequence of chromosome of Chelativorans sp. BNC1.</title>
        <authorList>
            <consortium name="US DOE Joint Genome Institute"/>
            <person name="Copeland A."/>
            <person name="Lucas S."/>
            <person name="Lapidus A."/>
            <person name="Barry K."/>
            <person name="Detter J.C."/>
            <person name="Glavina del Rio T."/>
            <person name="Hammon N."/>
            <person name="Israni S."/>
            <person name="Dalin E."/>
            <person name="Tice H."/>
            <person name="Pitluck S."/>
            <person name="Chertkov O."/>
            <person name="Brettin T."/>
            <person name="Bruce D."/>
            <person name="Han C."/>
            <person name="Tapia R."/>
            <person name="Gilna P."/>
            <person name="Schmutz J."/>
            <person name="Larimer F."/>
            <person name="Land M."/>
            <person name="Hauser L."/>
            <person name="Kyrpides N."/>
            <person name="Mikhailova N."/>
            <person name="Richardson P."/>
        </authorList>
    </citation>
    <scope>NUCLEOTIDE SEQUENCE</scope>
    <source>
        <strain evidence="2">BNC1</strain>
    </source>
</reference>
<dbReference type="AlphaFoldDB" id="Q11EL2"/>
<dbReference type="HOGENOM" id="CLU_2423500_0_0_5"/>
<organism evidence="2">
    <name type="scientific">Chelativorans sp. (strain BNC1)</name>
    <dbReference type="NCBI Taxonomy" id="266779"/>
    <lineage>
        <taxon>Bacteria</taxon>
        <taxon>Pseudomonadati</taxon>
        <taxon>Pseudomonadota</taxon>
        <taxon>Alphaproteobacteria</taxon>
        <taxon>Hyphomicrobiales</taxon>
        <taxon>Phyllobacteriaceae</taxon>
        <taxon>Chelativorans</taxon>
    </lineage>
</organism>
<proteinExistence type="predicted"/>
<dbReference type="KEGG" id="mes:Meso_2787"/>
<dbReference type="STRING" id="266779.Meso_2787"/>
<sequence length="95" mass="10849">MAENRKQVPEDVRDEAPKREEGDWEAVRGIEDIPAGNEDGKAVPLDRSGRVDTDEHYGEGQDNPYMESDDALPEDEEEEVFRRNNSREGGRFDEV</sequence>
<evidence type="ECO:0000313" key="2">
    <source>
        <dbReference type="EMBL" id="ABG64163.1"/>
    </source>
</evidence>
<feature type="compositionally biased region" description="Basic and acidic residues" evidence="1">
    <location>
        <begin position="1"/>
        <end position="31"/>
    </location>
</feature>